<name>A0A346FHY1_9CAUD</name>
<dbReference type="EMBL" id="MH426725">
    <property type="protein sequence ID" value="AXN57411.1"/>
    <property type="molecule type" value="Genomic_DNA"/>
</dbReference>
<evidence type="ECO:0000313" key="2">
    <source>
        <dbReference type="Proteomes" id="UP000257815"/>
    </source>
</evidence>
<sequence>MEKIFEVRVKDREGFIRHNKNAGRMAIRMAAILCAKPSFKLLGLEKHGDVNMVRTSVETLEGTIALAMDEMQFVEVVQWNGKMLCFNP</sequence>
<organism evidence="1 2">
    <name type="scientific">Erwinia phage SunLIRen</name>
    <dbReference type="NCBI Taxonomy" id="2267654"/>
    <lineage>
        <taxon>Viruses</taxon>
        <taxon>Duplodnaviria</taxon>
        <taxon>Heunggongvirae</taxon>
        <taxon>Uroviricota</taxon>
        <taxon>Caudoviricetes</taxon>
        <taxon>Andersonviridae</taxon>
        <taxon>Ounavirinae</taxon>
        <taxon>Kolesnikvirus</taxon>
        <taxon>Kolesnikvirus Ea214</taxon>
    </lineage>
</organism>
<dbReference type="Proteomes" id="UP000257815">
    <property type="component" value="Segment"/>
</dbReference>
<proteinExistence type="predicted"/>
<protein>
    <submittedName>
        <fullName evidence="1">Uncharacterized protein</fullName>
    </submittedName>
</protein>
<reference evidence="2" key="1">
    <citation type="submission" date="2018-06" db="EMBL/GenBank/DDBJ databases">
        <authorList>
            <person name="Sharma R."/>
            <person name="Ke K."/>
            <person name="Breakwell D.P."/>
            <person name="Hope S."/>
            <person name="Grose J.H."/>
        </authorList>
    </citation>
    <scope>NUCLEOTIDE SEQUENCE [LARGE SCALE GENOMIC DNA]</scope>
</reference>
<accession>A0A346FHY1</accession>
<gene>
    <name evidence="1" type="ORF">SUNLIREN_111</name>
</gene>
<evidence type="ECO:0000313" key="1">
    <source>
        <dbReference type="EMBL" id="AXN57411.1"/>
    </source>
</evidence>